<organism evidence="3 4">
    <name type="scientific">Colwellia psychrerythraea (strain 34H / ATCC BAA-681)</name>
    <name type="common">Vibrio psychroerythus</name>
    <dbReference type="NCBI Taxonomy" id="167879"/>
    <lineage>
        <taxon>Bacteria</taxon>
        <taxon>Pseudomonadati</taxon>
        <taxon>Pseudomonadota</taxon>
        <taxon>Gammaproteobacteria</taxon>
        <taxon>Alteromonadales</taxon>
        <taxon>Colwelliaceae</taxon>
        <taxon>Colwellia</taxon>
    </lineage>
</organism>
<protein>
    <submittedName>
        <fullName evidence="3">Glycosyl transferase, group 1 family protein</fullName>
    </submittedName>
</protein>
<dbReference type="GO" id="GO:0016757">
    <property type="term" value="F:glycosyltransferase activity"/>
    <property type="evidence" value="ECO:0007669"/>
    <property type="project" value="InterPro"/>
</dbReference>
<dbReference type="AlphaFoldDB" id="Q47U83"/>
<dbReference type="InterPro" id="IPR028098">
    <property type="entry name" value="Glyco_trans_4-like_N"/>
</dbReference>
<name>Q47U83_COLP3</name>
<dbReference type="STRING" id="167879.CPS_5001"/>
<dbReference type="Pfam" id="PF13439">
    <property type="entry name" value="Glyco_transf_4"/>
    <property type="match status" value="1"/>
</dbReference>
<dbReference type="CAZy" id="GT4">
    <property type="family name" value="Glycosyltransferase Family 4"/>
</dbReference>
<dbReference type="Pfam" id="PF00534">
    <property type="entry name" value="Glycos_transf_1"/>
    <property type="match status" value="1"/>
</dbReference>
<dbReference type="RefSeq" id="WP_011045720.1">
    <property type="nucleotide sequence ID" value="NC_003910.7"/>
</dbReference>
<dbReference type="InterPro" id="IPR001296">
    <property type="entry name" value="Glyco_trans_1"/>
</dbReference>
<evidence type="ECO:0000313" key="4">
    <source>
        <dbReference type="Proteomes" id="UP000000547"/>
    </source>
</evidence>
<accession>Q47U83</accession>
<dbReference type="PANTHER" id="PTHR45947">
    <property type="entry name" value="SULFOQUINOVOSYL TRANSFERASE SQD2"/>
    <property type="match status" value="1"/>
</dbReference>
<dbReference type="HOGENOM" id="CLU_009583_0_3_6"/>
<proteinExistence type="predicted"/>
<feature type="domain" description="Glycosyltransferase subfamily 4-like N-terminal" evidence="2">
    <location>
        <begin position="19"/>
        <end position="169"/>
    </location>
</feature>
<dbReference type="KEGG" id="cps:CPS_5001"/>
<evidence type="ECO:0000259" key="1">
    <source>
        <dbReference type="Pfam" id="PF00534"/>
    </source>
</evidence>
<dbReference type="Gene3D" id="3.40.50.2000">
    <property type="entry name" value="Glycogen Phosphorylase B"/>
    <property type="match status" value="2"/>
</dbReference>
<dbReference type="PANTHER" id="PTHR45947:SF3">
    <property type="entry name" value="SULFOQUINOVOSYL TRANSFERASE SQD2"/>
    <property type="match status" value="1"/>
</dbReference>
<feature type="domain" description="Glycosyl transferase family 1" evidence="1">
    <location>
        <begin position="179"/>
        <end position="343"/>
    </location>
</feature>
<evidence type="ECO:0000259" key="2">
    <source>
        <dbReference type="Pfam" id="PF13439"/>
    </source>
</evidence>
<keyword evidence="3" id="KW-0808">Transferase</keyword>
<dbReference type="InterPro" id="IPR050194">
    <property type="entry name" value="Glycosyltransferase_grp1"/>
</dbReference>
<sequence>MAKSSNSLYVIHLIPSLEVGGMERLVSDLAIGRTTGKTSILCLNTLGALGEQIENDISIEVLNIPNNLLIATFLVYKRLKKLKPDVIHCHNLQAHFFGGICAKLLPKTRVVLTKHGQHIPTSGLTTKINYFTLQKSKIIGVSADITQIMQQWIAKNKSPIEYIANGVSLTAFKEQIPKELAKEKLSISQSTFCVGIVARLSEPKDHLLLIDAIAAISKTFPDIKLIIVGGGPLQNKIETYIKANHLENIVTMLGERKDIANILNALDVFALTSSSEGIPMTILEAMAANLPVIATNVGGIPQVVLNNETGILVENKDKAGLITAIESFIKSPKKLTEYGKQGRLLLESNYSINQAIEKYECIYLN</sequence>
<gene>
    <name evidence="3" type="ordered locus">CPS_5001</name>
</gene>
<dbReference type="SUPFAM" id="SSF53756">
    <property type="entry name" value="UDP-Glycosyltransferase/glycogen phosphorylase"/>
    <property type="match status" value="1"/>
</dbReference>
<reference evidence="3" key="1">
    <citation type="journal article" date="2005" name="Proc. Natl. Acad. Sci. U.S.A.">
        <title>The psychrophilic lifestyle as revealed by the genome sequence of Colwellia psychrerythraea 34H through genomic and proteomic analyses.</title>
        <authorList>
            <person name="Methe B.A."/>
            <person name="Nelson K.E."/>
            <person name="Deming J.W."/>
            <person name="Momen B."/>
            <person name="Melamud E."/>
            <person name="Zhang X."/>
            <person name="Moult J."/>
            <person name="Madupu R."/>
            <person name="Nelson W.C."/>
            <person name="Dodson R.J."/>
            <person name="Brinkac L.M."/>
            <person name="Daugherty S.C."/>
            <person name="Durkin A.S."/>
            <person name="DeBoy R.T."/>
            <person name="Kolonay J.F."/>
            <person name="Sullivan S.A."/>
            <person name="Zhou L."/>
            <person name="Davidsen T.M."/>
            <person name="Wu M."/>
            <person name="Huston A.L."/>
            <person name="Lewis M."/>
            <person name="Weaver B."/>
            <person name="Weidman J.F."/>
            <person name="Khouri H."/>
            <person name="Utterback T.R."/>
            <person name="Feldblyum T.V."/>
            <person name="Fraser C.M."/>
        </authorList>
    </citation>
    <scope>NUCLEOTIDE SEQUENCE [LARGE SCALE GENOMIC DNA]</scope>
    <source>
        <strain evidence="3">34H</strain>
    </source>
</reference>
<evidence type="ECO:0000313" key="3">
    <source>
        <dbReference type="EMBL" id="AAZ27775.1"/>
    </source>
</evidence>
<dbReference type="Proteomes" id="UP000000547">
    <property type="component" value="Chromosome"/>
</dbReference>
<dbReference type="EMBL" id="CP000083">
    <property type="protein sequence ID" value="AAZ27775.1"/>
    <property type="molecule type" value="Genomic_DNA"/>
</dbReference>